<reference evidence="2 3" key="1">
    <citation type="submission" date="2024-08" db="EMBL/GenBank/DDBJ databases">
        <authorList>
            <person name="Arias E."/>
        </authorList>
    </citation>
    <scope>NUCLEOTIDE SEQUENCE [LARGE SCALE GENOMIC DNA]</scope>
    <source>
        <strain evidence="2 3">FAM 25317</strain>
    </source>
</reference>
<keyword evidence="1" id="KW-0812">Transmembrane</keyword>
<dbReference type="Proteomes" id="UP001625389">
    <property type="component" value="Unassembled WGS sequence"/>
</dbReference>
<feature type="non-terminal residue" evidence="2">
    <location>
        <position position="100"/>
    </location>
</feature>
<proteinExistence type="predicted"/>
<accession>A0ABW8UKN9</accession>
<keyword evidence="3" id="KW-1185">Reference proteome</keyword>
<evidence type="ECO:0000313" key="2">
    <source>
        <dbReference type="EMBL" id="MFL2030484.1"/>
    </source>
</evidence>
<sequence length="100" mass="11663">MKVFDKASRWSWVNNIWIGMLSIILSFTYSSNPIIPYDDQHDGSMFYYFGRIMNQGLHAYSDAFDHKGPLLFYINALGYPTVFGIKLLWIIEIISLFLTL</sequence>
<name>A0ABW8UKN9_9LACO</name>
<gene>
    <name evidence="2" type="ORF">ACEN34_12965</name>
</gene>
<comment type="caution">
    <text evidence="2">The sequence shown here is derived from an EMBL/GenBank/DDBJ whole genome shotgun (WGS) entry which is preliminary data.</text>
</comment>
<feature type="transmembrane region" description="Helical" evidence="1">
    <location>
        <begin position="12"/>
        <end position="29"/>
    </location>
</feature>
<organism evidence="2 3">
    <name type="scientific">Loigolactobacillus zhaoyuanensis</name>
    <dbReference type="NCBI Taxonomy" id="2486017"/>
    <lineage>
        <taxon>Bacteria</taxon>
        <taxon>Bacillati</taxon>
        <taxon>Bacillota</taxon>
        <taxon>Bacilli</taxon>
        <taxon>Lactobacillales</taxon>
        <taxon>Lactobacillaceae</taxon>
        <taxon>Loigolactobacillus</taxon>
    </lineage>
</organism>
<keyword evidence="1" id="KW-0472">Membrane</keyword>
<keyword evidence="1" id="KW-1133">Transmembrane helix</keyword>
<evidence type="ECO:0000256" key="1">
    <source>
        <dbReference type="SAM" id="Phobius"/>
    </source>
</evidence>
<feature type="transmembrane region" description="Helical" evidence="1">
    <location>
        <begin position="70"/>
        <end position="98"/>
    </location>
</feature>
<protein>
    <submittedName>
        <fullName evidence="2">Uncharacterized protein</fullName>
    </submittedName>
</protein>
<evidence type="ECO:0000313" key="3">
    <source>
        <dbReference type="Proteomes" id="UP001625389"/>
    </source>
</evidence>
<dbReference type="EMBL" id="JBGQPK010000148">
    <property type="protein sequence ID" value="MFL2030484.1"/>
    <property type="molecule type" value="Genomic_DNA"/>
</dbReference>